<keyword evidence="3 6" id="KW-0812">Transmembrane</keyword>
<evidence type="ECO:0000313" key="8">
    <source>
        <dbReference type="Proteomes" id="UP000596660"/>
    </source>
</evidence>
<comment type="subcellular location">
    <subcellularLocation>
        <location evidence="1">Membrane</location>
        <topology evidence="1">Multi-pass membrane protein</topology>
    </subcellularLocation>
</comment>
<evidence type="ECO:0000313" key="7">
    <source>
        <dbReference type="EnsemblPlants" id="AUR62021665-RA:cds"/>
    </source>
</evidence>
<evidence type="ECO:0000256" key="2">
    <source>
        <dbReference type="ARBA" id="ARBA00005982"/>
    </source>
</evidence>
<feature type="transmembrane region" description="Helical" evidence="6">
    <location>
        <begin position="254"/>
        <end position="274"/>
    </location>
</feature>
<dbReference type="InterPro" id="IPR000109">
    <property type="entry name" value="POT_fam"/>
</dbReference>
<dbReference type="PANTHER" id="PTHR11654">
    <property type="entry name" value="OLIGOPEPTIDE TRANSPORTER-RELATED"/>
    <property type="match status" value="1"/>
</dbReference>
<dbReference type="GO" id="GO:0022857">
    <property type="term" value="F:transmembrane transporter activity"/>
    <property type="evidence" value="ECO:0007669"/>
    <property type="project" value="InterPro"/>
</dbReference>
<organism evidence="7 8">
    <name type="scientific">Chenopodium quinoa</name>
    <name type="common">Quinoa</name>
    <dbReference type="NCBI Taxonomy" id="63459"/>
    <lineage>
        <taxon>Eukaryota</taxon>
        <taxon>Viridiplantae</taxon>
        <taxon>Streptophyta</taxon>
        <taxon>Embryophyta</taxon>
        <taxon>Tracheophyta</taxon>
        <taxon>Spermatophyta</taxon>
        <taxon>Magnoliopsida</taxon>
        <taxon>eudicotyledons</taxon>
        <taxon>Gunneridae</taxon>
        <taxon>Pentapetalae</taxon>
        <taxon>Caryophyllales</taxon>
        <taxon>Chenopodiaceae</taxon>
        <taxon>Chenopodioideae</taxon>
        <taxon>Atripliceae</taxon>
        <taxon>Chenopodium</taxon>
    </lineage>
</organism>
<feature type="transmembrane region" description="Helical" evidence="6">
    <location>
        <begin position="301"/>
        <end position="322"/>
    </location>
</feature>
<sequence>MPGALLSDAYLGRFWTLLIGSVISMLGMGILTLGAGISKLRPPPCTPPADCIPPTSWQLAILFIALMMLAIGAGCIRPCNIAFGADQFDIRTEKGRASYSRFYNWWYFSFTLSLLVALTLVVYVQTNISWTIGFAIPTVCFAFSSSIFLIGCPTYIYKKPQGSIFIDMARVVVAAFRKRKLTLEENDEIHQNFYDPPSSISDDRLESMVPKLTRTNRLMFLDKAALINQPDELNRVGLAKNNWRLCSVQQVEQLKCLIGILPVWLAGILSFVSMDQQNTFGILQALQMNRKLGSHFTIPPAWIGFAAMAALTLWILSYERIFLPLARVLLKKDDVRLSVKARIKIGIVMSILSMVISAVVESKRRDMALKNHSYVSPLSVAYLAPQQILSGLTEAFAAVTIMEFFTTQMPESMRSLAGSIFFISLSMASYFATAIVNIIYQVTRNSQGVAWLGGHNLNQNRLDYFYGIIACVGVINYIYFGFFASKYVFIDNNTKTIEATSSSVDAHTRVE</sequence>
<feature type="transmembrane region" description="Helical" evidence="6">
    <location>
        <begin position="343"/>
        <end position="360"/>
    </location>
</feature>
<name>A0A803M133_CHEQI</name>
<reference evidence="7" key="2">
    <citation type="submission" date="2021-03" db="UniProtKB">
        <authorList>
            <consortium name="EnsemblPlants"/>
        </authorList>
    </citation>
    <scope>IDENTIFICATION</scope>
</reference>
<comment type="similarity">
    <text evidence="2">Belongs to the major facilitator superfamily. Proton-dependent oligopeptide transporter (POT/PTR) (TC 2.A.17) family.</text>
</comment>
<evidence type="ECO:0000256" key="4">
    <source>
        <dbReference type="ARBA" id="ARBA00022989"/>
    </source>
</evidence>
<dbReference type="InterPro" id="IPR036259">
    <property type="entry name" value="MFS_trans_sf"/>
</dbReference>
<dbReference type="Pfam" id="PF00854">
    <property type="entry name" value="PTR2"/>
    <property type="match status" value="1"/>
</dbReference>
<dbReference type="EnsemblPlants" id="AUR62021665-RA">
    <property type="protein sequence ID" value="AUR62021665-RA:cds"/>
    <property type="gene ID" value="AUR62021665"/>
</dbReference>
<feature type="transmembrane region" description="Helical" evidence="6">
    <location>
        <begin position="380"/>
        <end position="404"/>
    </location>
</feature>
<keyword evidence="4 6" id="KW-1133">Transmembrane helix</keyword>
<dbReference type="Gramene" id="AUR62021665-RA">
    <property type="protein sequence ID" value="AUR62021665-RA:cds"/>
    <property type="gene ID" value="AUR62021665"/>
</dbReference>
<dbReference type="SUPFAM" id="SSF103473">
    <property type="entry name" value="MFS general substrate transporter"/>
    <property type="match status" value="1"/>
</dbReference>
<keyword evidence="8" id="KW-1185">Reference proteome</keyword>
<dbReference type="Gene3D" id="1.20.1250.20">
    <property type="entry name" value="MFS general substrate transporter like domains"/>
    <property type="match status" value="1"/>
</dbReference>
<evidence type="ECO:0000256" key="5">
    <source>
        <dbReference type="ARBA" id="ARBA00023136"/>
    </source>
</evidence>
<protein>
    <submittedName>
        <fullName evidence="7">Uncharacterized protein</fullName>
    </submittedName>
</protein>
<dbReference type="Proteomes" id="UP000596660">
    <property type="component" value="Unplaced"/>
</dbReference>
<evidence type="ECO:0000256" key="3">
    <source>
        <dbReference type="ARBA" id="ARBA00022692"/>
    </source>
</evidence>
<feature type="transmembrane region" description="Helical" evidence="6">
    <location>
        <begin position="57"/>
        <end position="83"/>
    </location>
</feature>
<dbReference type="AlphaFoldDB" id="A0A803M133"/>
<feature type="transmembrane region" description="Helical" evidence="6">
    <location>
        <begin position="104"/>
        <end position="124"/>
    </location>
</feature>
<feature type="transmembrane region" description="Helical" evidence="6">
    <location>
        <begin position="12"/>
        <end position="37"/>
    </location>
</feature>
<keyword evidence="5 6" id="KW-0472">Membrane</keyword>
<dbReference type="OMA" id="IMEFFTM"/>
<dbReference type="GO" id="GO:0016020">
    <property type="term" value="C:membrane"/>
    <property type="evidence" value="ECO:0007669"/>
    <property type="project" value="UniProtKB-SubCell"/>
</dbReference>
<feature type="transmembrane region" description="Helical" evidence="6">
    <location>
        <begin position="416"/>
        <end position="440"/>
    </location>
</feature>
<evidence type="ECO:0000256" key="1">
    <source>
        <dbReference type="ARBA" id="ARBA00004141"/>
    </source>
</evidence>
<proteinExistence type="inferred from homology"/>
<feature type="transmembrane region" description="Helical" evidence="6">
    <location>
        <begin position="464"/>
        <end position="485"/>
    </location>
</feature>
<feature type="transmembrane region" description="Helical" evidence="6">
    <location>
        <begin position="130"/>
        <end position="156"/>
    </location>
</feature>
<reference evidence="7" key="1">
    <citation type="journal article" date="2017" name="Nature">
        <title>The genome of Chenopodium quinoa.</title>
        <authorList>
            <person name="Jarvis D.E."/>
            <person name="Ho Y.S."/>
            <person name="Lightfoot D.J."/>
            <person name="Schmoeckel S.M."/>
            <person name="Li B."/>
            <person name="Borm T.J.A."/>
            <person name="Ohyanagi H."/>
            <person name="Mineta K."/>
            <person name="Michell C.T."/>
            <person name="Saber N."/>
            <person name="Kharbatia N.M."/>
            <person name="Rupper R.R."/>
            <person name="Sharp A.R."/>
            <person name="Dally N."/>
            <person name="Boughton B.A."/>
            <person name="Woo Y.H."/>
            <person name="Gao G."/>
            <person name="Schijlen E.G.W.M."/>
            <person name="Guo X."/>
            <person name="Momin A.A."/>
            <person name="Negrao S."/>
            <person name="Al-Babili S."/>
            <person name="Gehring C."/>
            <person name="Roessner U."/>
            <person name="Jung C."/>
            <person name="Murphy K."/>
            <person name="Arold S.T."/>
            <person name="Gojobori T."/>
            <person name="van der Linden C.G."/>
            <person name="van Loo E.N."/>
            <person name="Jellen E.N."/>
            <person name="Maughan P.J."/>
            <person name="Tester M."/>
        </authorList>
    </citation>
    <scope>NUCLEOTIDE SEQUENCE [LARGE SCALE GENOMIC DNA]</scope>
    <source>
        <strain evidence="7">cv. PI 614886</strain>
    </source>
</reference>
<evidence type="ECO:0000256" key="6">
    <source>
        <dbReference type="SAM" id="Phobius"/>
    </source>
</evidence>
<accession>A0A803M133</accession>